<dbReference type="Gene3D" id="3.30.1330.30">
    <property type="match status" value="1"/>
</dbReference>
<dbReference type="InterPro" id="IPR013123">
    <property type="entry name" value="SpoU_subst-bd"/>
</dbReference>
<keyword evidence="2" id="KW-0808">Transferase</keyword>
<dbReference type="InterPro" id="IPR004441">
    <property type="entry name" value="rRNA_MeTrfase_TrmH"/>
</dbReference>
<organism evidence="5 6">
    <name type="scientific">Sneathiella chinensis</name>
    <dbReference type="NCBI Taxonomy" id="349750"/>
    <lineage>
        <taxon>Bacteria</taxon>
        <taxon>Pseudomonadati</taxon>
        <taxon>Pseudomonadota</taxon>
        <taxon>Alphaproteobacteria</taxon>
        <taxon>Sneathiellales</taxon>
        <taxon>Sneathiellaceae</taxon>
        <taxon>Sneathiella</taxon>
    </lineage>
</organism>
<proteinExistence type="predicted"/>
<sequence>MLREAMRNISEAMSTRKPPKRQKSKSFSGAGKTAVSKGSRPRKDASRPSGDNWLYGDHAVFAVLKNPSRKIRRLVIGHNKLANLSPEELGLVQKSGLAESVDGEIFEQLLPEGAVHQSIAVQAAPLPDLAVEDIVRKLEEGERCALAVLDQVTDPHNVGAILRSAAAFDIDAVIVPDRHSPPLTGVLARAASGAVESVPVVRVNNLSRTLDYLAENGFWRIGMDGRADKSMEEAVTGLGRIVVVLGSEGKGLRRLTAEKCDLLAKLPMNPRIESLNVSNAAAIAFYEVAKRT</sequence>
<dbReference type="SMART" id="SM00967">
    <property type="entry name" value="SpoU_sub_bind"/>
    <property type="match status" value="1"/>
</dbReference>
<dbReference type="InterPro" id="IPR029028">
    <property type="entry name" value="Alpha/beta_knot_MTases"/>
</dbReference>
<evidence type="ECO:0000256" key="1">
    <source>
        <dbReference type="ARBA" id="ARBA00022603"/>
    </source>
</evidence>
<dbReference type="InterPro" id="IPR029026">
    <property type="entry name" value="tRNA_m1G_MTases_N"/>
</dbReference>
<gene>
    <name evidence="5" type="ORF">GCM10007924_12760</name>
</gene>
<protein>
    <submittedName>
        <fullName evidence="5">23S rRNA (Guanosine(2251)-2'-O)-methyltransferase RlmB</fullName>
    </submittedName>
</protein>
<dbReference type="Gene3D" id="3.40.1280.10">
    <property type="match status" value="1"/>
</dbReference>
<evidence type="ECO:0000313" key="6">
    <source>
        <dbReference type="Proteomes" id="UP001161409"/>
    </source>
</evidence>
<dbReference type="PANTHER" id="PTHR46429">
    <property type="entry name" value="23S RRNA (GUANOSINE-2'-O-)-METHYLTRANSFERASE RLMB"/>
    <property type="match status" value="1"/>
</dbReference>
<feature type="region of interest" description="Disordered" evidence="3">
    <location>
        <begin position="1"/>
        <end position="50"/>
    </location>
</feature>
<dbReference type="EMBL" id="BSNF01000001">
    <property type="protein sequence ID" value="GLQ06055.1"/>
    <property type="molecule type" value="Genomic_DNA"/>
</dbReference>
<evidence type="ECO:0000256" key="3">
    <source>
        <dbReference type="SAM" id="MobiDB-lite"/>
    </source>
</evidence>
<accession>A0ABQ5U4C3</accession>
<dbReference type="NCBIfam" id="TIGR00186">
    <property type="entry name" value="rRNA_methyl_3"/>
    <property type="match status" value="1"/>
</dbReference>
<evidence type="ECO:0000256" key="2">
    <source>
        <dbReference type="ARBA" id="ARBA00022679"/>
    </source>
</evidence>
<comment type="caution">
    <text evidence="5">The sequence shown here is derived from an EMBL/GenBank/DDBJ whole genome shotgun (WGS) entry which is preliminary data.</text>
</comment>
<keyword evidence="6" id="KW-1185">Reference proteome</keyword>
<dbReference type="InterPro" id="IPR029064">
    <property type="entry name" value="Ribosomal_eL30-like_sf"/>
</dbReference>
<dbReference type="PANTHER" id="PTHR46429:SF1">
    <property type="entry name" value="23S RRNA (GUANOSINE-2'-O-)-METHYLTRANSFERASE RLMB"/>
    <property type="match status" value="1"/>
</dbReference>
<evidence type="ECO:0000259" key="4">
    <source>
        <dbReference type="SMART" id="SM00967"/>
    </source>
</evidence>
<dbReference type="Pfam" id="PF08032">
    <property type="entry name" value="SpoU_sub_bind"/>
    <property type="match status" value="1"/>
</dbReference>
<dbReference type="Pfam" id="PF00588">
    <property type="entry name" value="SpoU_methylase"/>
    <property type="match status" value="1"/>
</dbReference>
<reference evidence="5" key="2">
    <citation type="submission" date="2023-01" db="EMBL/GenBank/DDBJ databases">
        <title>Draft genome sequence of Sneathiella chinensis strain NBRC 103408.</title>
        <authorList>
            <person name="Sun Q."/>
            <person name="Mori K."/>
        </authorList>
    </citation>
    <scope>NUCLEOTIDE SEQUENCE</scope>
    <source>
        <strain evidence="5">NBRC 103408</strain>
    </source>
</reference>
<dbReference type="SUPFAM" id="SSF75217">
    <property type="entry name" value="alpha/beta knot"/>
    <property type="match status" value="1"/>
</dbReference>
<evidence type="ECO:0000313" key="5">
    <source>
        <dbReference type="EMBL" id="GLQ06055.1"/>
    </source>
</evidence>
<dbReference type="CDD" id="cd18103">
    <property type="entry name" value="SpoU-like_RlmB"/>
    <property type="match status" value="1"/>
</dbReference>
<reference evidence="5" key="1">
    <citation type="journal article" date="2014" name="Int. J. Syst. Evol. Microbiol.">
        <title>Complete genome of a new Firmicutes species belonging to the dominant human colonic microbiota ('Ruminococcus bicirculans') reveals two chromosomes and a selective capacity to utilize plant glucans.</title>
        <authorList>
            <consortium name="NISC Comparative Sequencing Program"/>
            <person name="Wegmann U."/>
            <person name="Louis P."/>
            <person name="Goesmann A."/>
            <person name="Henrissat B."/>
            <person name="Duncan S.H."/>
            <person name="Flint H.J."/>
        </authorList>
    </citation>
    <scope>NUCLEOTIDE SEQUENCE</scope>
    <source>
        <strain evidence="5">NBRC 103408</strain>
    </source>
</reference>
<dbReference type="InterPro" id="IPR001537">
    <property type="entry name" value="SpoU_MeTrfase"/>
</dbReference>
<dbReference type="SUPFAM" id="SSF55315">
    <property type="entry name" value="L30e-like"/>
    <property type="match status" value="1"/>
</dbReference>
<dbReference type="Proteomes" id="UP001161409">
    <property type="component" value="Unassembled WGS sequence"/>
</dbReference>
<keyword evidence="1" id="KW-0489">Methyltransferase</keyword>
<feature type="domain" description="RNA 2-O ribose methyltransferase substrate binding" evidence="4">
    <location>
        <begin position="53"/>
        <end position="129"/>
    </location>
</feature>
<name>A0ABQ5U4C3_9PROT</name>